<comment type="similarity">
    <text evidence="7">Belongs to the glycosyl hydrolase 18 family.</text>
</comment>
<dbReference type="EC" id="3.2.1.14" evidence="2"/>
<comment type="catalytic activity">
    <reaction evidence="1">
        <text>Random endo-hydrolysis of N-acetyl-beta-D-glucosaminide (1-&gt;4)-beta-linkages in chitin and chitodextrins.</text>
        <dbReference type="EC" id="3.2.1.14"/>
    </reaction>
</comment>
<protein>
    <recommendedName>
        <fullName evidence="2">chitinase</fullName>
        <ecNumber evidence="2">3.2.1.14</ecNumber>
    </recommendedName>
</protein>
<dbReference type="InterPro" id="IPR001223">
    <property type="entry name" value="Glyco_hydro18_cat"/>
</dbReference>
<dbReference type="Pfam" id="PF00704">
    <property type="entry name" value="Glyco_hydro_18"/>
    <property type="match status" value="1"/>
</dbReference>
<evidence type="ECO:0000256" key="6">
    <source>
        <dbReference type="RuleBase" id="RU000489"/>
    </source>
</evidence>
<evidence type="ECO:0000256" key="1">
    <source>
        <dbReference type="ARBA" id="ARBA00000822"/>
    </source>
</evidence>
<name>A0ABR6GU15_9BURK</name>
<gene>
    <name evidence="9" type="ORF">FHS28_002034</name>
</gene>
<dbReference type="GO" id="GO:0008843">
    <property type="term" value="F:endochitinase activity"/>
    <property type="evidence" value="ECO:0007669"/>
    <property type="project" value="UniProtKB-EC"/>
</dbReference>
<dbReference type="RefSeq" id="WP_184294501.1">
    <property type="nucleotide sequence ID" value="NZ_JACHXO010000003.1"/>
</dbReference>
<dbReference type="CDD" id="cd06548">
    <property type="entry name" value="GH18_chitinase"/>
    <property type="match status" value="1"/>
</dbReference>
<dbReference type="Gene3D" id="3.10.50.10">
    <property type="match status" value="1"/>
</dbReference>
<keyword evidence="4" id="KW-0119">Carbohydrate metabolism</keyword>
<dbReference type="InterPro" id="IPR011583">
    <property type="entry name" value="Chitinase_II/V-like_cat"/>
</dbReference>
<dbReference type="SMART" id="SM00636">
    <property type="entry name" value="Glyco_18"/>
    <property type="match status" value="1"/>
</dbReference>
<dbReference type="PROSITE" id="PS01095">
    <property type="entry name" value="GH18_1"/>
    <property type="match status" value="1"/>
</dbReference>
<dbReference type="InterPro" id="IPR029070">
    <property type="entry name" value="Chitinase_insertion_sf"/>
</dbReference>
<keyword evidence="10" id="KW-1185">Reference proteome</keyword>
<comment type="caution">
    <text evidence="9">The sequence shown here is derived from an EMBL/GenBank/DDBJ whole genome shotgun (WGS) entry which is preliminary data.</text>
</comment>
<dbReference type="InterPro" id="IPR050314">
    <property type="entry name" value="Glycosyl_Hydrlase_18"/>
</dbReference>
<evidence type="ECO:0000256" key="3">
    <source>
        <dbReference type="ARBA" id="ARBA00022801"/>
    </source>
</evidence>
<dbReference type="InterPro" id="IPR001579">
    <property type="entry name" value="Glyco_hydro_18_chit_AS"/>
</dbReference>
<evidence type="ECO:0000256" key="5">
    <source>
        <dbReference type="ARBA" id="ARBA00023295"/>
    </source>
</evidence>
<reference evidence="9 10" key="1">
    <citation type="submission" date="2020-08" db="EMBL/GenBank/DDBJ databases">
        <title>Genomic Encyclopedia of Type Strains, Phase III (KMG-III): the genomes of soil and plant-associated and newly described type strains.</title>
        <authorList>
            <person name="Whitman W."/>
        </authorList>
    </citation>
    <scope>NUCLEOTIDE SEQUENCE [LARGE SCALE GENOMIC DNA]</scope>
    <source>
        <strain evidence="9 10">CECT 7247</strain>
    </source>
</reference>
<dbReference type="EMBL" id="JACHXO010000003">
    <property type="protein sequence ID" value="MBB3194638.1"/>
    <property type="molecule type" value="Genomic_DNA"/>
</dbReference>
<dbReference type="Gene3D" id="3.20.20.80">
    <property type="entry name" value="Glycosidases"/>
    <property type="match status" value="1"/>
</dbReference>
<feature type="domain" description="GH18" evidence="8">
    <location>
        <begin position="30"/>
        <end position="400"/>
    </location>
</feature>
<evidence type="ECO:0000256" key="2">
    <source>
        <dbReference type="ARBA" id="ARBA00012729"/>
    </source>
</evidence>
<dbReference type="SUPFAM" id="SSF51445">
    <property type="entry name" value="(Trans)glycosidases"/>
    <property type="match status" value="1"/>
</dbReference>
<sequence>MTAASVAPAPPPVRALFTGHHRPFADPAQGVVGVYIPNWQPEALIEQVPPGNLTHVLYAFLRLCGPGQLPKDAAACEGKRDFDLAVSPLEARFDQVFARYKQRAPHLQVLASVGGWGGSDPFFHLAQNPAGRAAFVASAQRFLREHPAFDGIDIDWEHPGDNSAVNGVKLGSPADGQAYADLLTDLRQSLEALGRETGRRYLVTMAVNTMSPIVQRINFRQAADALDLVFMMTYDFYGGWSPAAGHHTTLASSSPDADDSLMRSVRNLHDAGVPTTKMVAGVAMYGRGFTGVSAPRTGASKTGIFPGDEGAMPYREIAGQLLDRRGRGRAGYQAVWDPVTQAWSLFNARRDEWLGYDDPRAVWAKAHYARTHGLAGVFAWELSQDNGDLLNAMNLGMGSRPCTSPAGVRPSIQKESSR</sequence>
<evidence type="ECO:0000256" key="7">
    <source>
        <dbReference type="RuleBase" id="RU004453"/>
    </source>
</evidence>
<accession>A0ABR6GU15</accession>
<dbReference type="PANTHER" id="PTHR11177">
    <property type="entry name" value="CHITINASE"/>
    <property type="match status" value="1"/>
</dbReference>
<dbReference type="PANTHER" id="PTHR11177:SF317">
    <property type="entry name" value="CHITINASE 12-RELATED"/>
    <property type="match status" value="1"/>
</dbReference>
<dbReference type="InterPro" id="IPR017853">
    <property type="entry name" value="GH"/>
</dbReference>
<keyword evidence="4" id="KW-0146">Chitin degradation</keyword>
<keyword evidence="4" id="KW-0624">Polysaccharide degradation</keyword>
<dbReference type="Proteomes" id="UP000574369">
    <property type="component" value="Unassembled WGS sequence"/>
</dbReference>
<dbReference type="PROSITE" id="PS51910">
    <property type="entry name" value="GH18_2"/>
    <property type="match status" value="1"/>
</dbReference>
<evidence type="ECO:0000313" key="10">
    <source>
        <dbReference type="Proteomes" id="UP000574369"/>
    </source>
</evidence>
<keyword evidence="5 6" id="KW-0326">Glycosidase</keyword>
<evidence type="ECO:0000259" key="8">
    <source>
        <dbReference type="PROSITE" id="PS51910"/>
    </source>
</evidence>
<proteinExistence type="inferred from homology"/>
<evidence type="ECO:0000256" key="4">
    <source>
        <dbReference type="ARBA" id="ARBA00023024"/>
    </source>
</evidence>
<dbReference type="SUPFAM" id="SSF54556">
    <property type="entry name" value="Chitinase insertion domain"/>
    <property type="match status" value="1"/>
</dbReference>
<evidence type="ECO:0000313" key="9">
    <source>
        <dbReference type="EMBL" id="MBB3194638.1"/>
    </source>
</evidence>
<organism evidence="9 10">
    <name type="scientific">Roseateles terrae</name>
    <dbReference type="NCBI Taxonomy" id="431060"/>
    <lineage>
        <taxon>Bacteria</taxon>
        <taxon>Pseudomonadati</taxon>
        <taxon>Pseudomonadota</taxon>
        <taxon>Betaproteobacteria</taxon>
        <taxon>Burkholderiales</taxon>
        <taxon>Sphaerotilaceae</taxon>
        <taxon>Roseateles</taxon>
    </lineage>
</organism>
<keyword evidence="3 6" id="KW-0378">Hydrolase</keyword>